<accession>A0AAF0D372</accession>
<evidence type="ECO:0000256" key="10">
    <source>
        <dbReference type="PIRSR" id="PIRSR600243-1"/>
    </source>
</evidence>
<dbReference type="PROSITE" id="PS00854">
    <property type="entry name" value="PROTEASOME_BETA_1"/>
    <property type="match status" value="1"/>
</dbReference>
<dbReference type="FunFam" id="3.60.20.10:FF:000049">
    <property type="entry name" value="Proteasome subunit beta"/>
    <property type="match status" value="1"/>
</dbReference>
<keyword evidence="7 9" id="KW-0647">Proteasome</keyword>
<proteinExistence type="inferred from homology"/>
<keyword evidence="8 9" id="KW-0865">Zymogen</keyword>
<gene>
    <name evidence="9 11" type="primary">psmB</name>
    <name evidence="11" type="ORF">OdinLCB4_002400</name>
</gene>
<feature type="chain" id="PRO_5041757583" description="Proteasome subunit beta" evidence="9">
    <location>
        <begin position="17"/>
        <end position="216"/>
    </location>
</feature>
<dbReference type="InterPro" id="IPR029055">
    <property type="entry name" value="Ntn_hydrolases_N"/>
</dbReference>
<dbReference type="PANTHER" id="PTHR32194">
    <property type="entry name" value="METALLOPROTEASE TLDD"/>
    <property type="match status" value="1"/>
</dbReference>
<dbReference type="GO" id="GO:0010498">
    <property type="term" value="P:proteasomal protein catabolic process"/>
    <property type="evidence" value="ECO:0007669"/>
    <property type="project" value="UniProtKB-UniRule"/>
</dbReference>
<reference evidence="11" key="1">
    <citation type="journal article" date="2017" name="Nature">
        <title>Asgard archaea illuminate the origin of eukaryotic cellular complexity.</title>
        <authorList>
            <person name="Zaremba-Niedzwiedzka K."/>
            <person name="Caceres E.F."/>
            <person name="Saw J.H."/>
            <person name="Backstrom D."/>
            <person name="Juzokaite L."/>
            <person name="Vancaester E."/>
            <person name="Seitz K.W."/>
            <person name="Anantharaman K."/>
            <person name="Starnawski P."/>
            <person name="Kjeldsen K.U."/>
            <person name="Scott M.B."/>
            <person name="Nunoura T."/>
            <person name="Banfield J.F."/>
            <person name="Schramm A."/>
            <person name="Baker B.J."/>
            <person name="Spang A."/>
            <person name="Ettema T.J.G."/>
        </authorList>
    </citation>
    <scope>NUCLEOTIDE SEQUENCE</scope>
    <source>
        <strain evidence="11">LCB_4</strain>
    </source>
</reference>
<keyword evidence="4 9" id="KW-0888">Threonine protease</keyword>
<dbReference type="EC" id="3.4.25.1" evidence="9"/>
<dbReference type="GO" id="GO:0005737">
    <property type="term" value="C:cytoplasm"/>
    <property type="evidence" value="ECO:0007669"/>
    <property type="project" value="UniProtKB-SubCell"/>
</dbReference>
<dbReference type="KEGG" id="oyw:OdinLCB4_002400"/>
<comment type="activity regulation">
    <text evidence="9">The formation of the proteasomal ATPase PAN-20S proteasome complex, via the docking of the C-termini of PAN into the intersubunit pockets in the alpha-rings, triggers opening of the gate for substrate entry. Interconversion between the open-gate and close-gate conformations leads to a dynamic regulation of the 20S proteasome proteolysis activity.</text>
</comment>
<evidence type="ECO:0000256" key="2">
    <source>
        <dbReference type="ARBA" id="ARBA00022490"/>
    </source>
</evidence>
<dbReference type="PRINTS" id="PR00141">
    <property type="entry name" value="PROTEASOME"/>
</dbReference>
<name>A0AAF0D372_ODILC</name>
<protein>
    <recommendedName>
        <fullName evidence="9">Proteasome subunit beta</fullName>
        <ecNumber evidence="9">3.4.25.1</ecNumber>
    </recommendedName>
    <alternativeName>
        <fullName evidence="9">20S proteasome beta subunit</fullName>
    </alternativeName>
    <alternativeName>
        <fullName evidence="9">Proteasome core protein PsmB</fullName>
    </alternativeName>
</protein>
<evidence type="ECO:0000256" key="8">
    <source>
        <dbReference type="ARBA" id="ARBA00023145"/>
    </source>
</evidence>
<evidence type="ECO:0000256" key="6">
    <source>
        <dbReference type="ARBA" id="ARBA00022813"/>
    </source>
</evidence>
<sequence>MDYSEIINDISKFTTGTTTVGIRCVDGVILATDRRATAEYLVASRNAQKIYILDDHLAATIAGAVADAQNIMDIVTAEAKLYKIRSGKPIPVQSASRLLSNILFQSRQLPYILQLIIGGFDYTGARLFVLDLFGSLTEEKFTSTGSGSPIALGVLENGYFENIKVEEAIALAVHAVNSAINRDVGSGDGVDVVKITSKGVEKIPQNEVNKYVTRIV</sequence>
<keyword evidence="5 9" id="KW-0378">Hydrolase</keyword>
<evidence type="ECO:0000313" key="12">
    <source>
        <dbReference type="Proteomes" id="UP000186851"/>
    </source>
</evidence>
<dbReference type="EMBL" id="CP091871">
    <property type="protein sequence ID" value="WEU40788.1"/>
    <property type="molecule type" value="Genomic_DNA"/>
</dbReference>
<keyword evidence="3 9" id="KW-0645">Protease</keyword>
<reference evidence="11" key="2">
    <citation type="journal article" date="2022" name="Nat. Microbiol.">
        <title>A closed Candidatus Odinarchaeum chromosome exposes Asgard archaeal viruses.</title>
        <authorList>
            <person name="Tamarit D."/>
            <person name="Caceres E.F."/>
            <person name="Krupovic M."/>
            <person name="Nijland R."/>
            <person name="Eme L."/>
            <person name="Robinson N.P."/>
            <person name="Ettema T.J.G."/>
        </authorList>
    </citation>
    <scope>NUCLEOTIDE SEQUENCE</scope>
    <source>
        <strain evidence="11">LCB_4</strain>
    </source>
</reference>
<dbReference type="Gene3D" id="3.60.20.10">
    <property type="entry name" value="Glutamine Phosphoribosylpyrophosphate, subunit 1, domain 1"/>
    <property type="match status" value="1"/>
</dbReference>
<dbReference type="AlphaFoldDB" id="A0AAF0D372"/>
<feature type="propeptide" id="PRO_5041757584" description="Removed in mature form; by autocatalysis" evidence="9">
    <location>
        <begin position="1"/>
        <end position="16"/>
    </location>
</feature>
<dbReference type="InterPro" id="IPR023333">
    <property type="entry name" value="Proteasome_suB-type"/>
</dbReference>
<evidence type="ECO:0000256" key="1">
    <source>
        <dbReference type="ARBA" id="ARBA00001198"/>
    </source>
</evidence>
<organism evidence="11 12">
    <name type="scientific">Odinarchaeota yellowstonii (strain LCB_4)</name>
    <dbReference type="NCBI Taxonomy" id="1841599"/>
    <lineage>
        <taxon>Archaea</taxon>
        <taxon>Promethearchaeati</taxon>
        <taxon>Candidatus Odinarchaeota</taxon>
        <taxon>Candidatus Odinarchaeia</taxon>
        <taxon>Candidatus Odinarchaeales</taxon>
        <taxon>Candidatus Odinarchaeaceae</taxon>
        <taxon>Candidatus Odinarchaeum</taxon>
    </lineage>
</organism>
<evidence type="ECO:0000256" key="9">
    <source>
        <dbReference type="HAMAP-Rule" id="MF_02113"/>
    </source>
</evidence>
<evidence type="ECO:0000256" key="4">
    <source>
        <dbReference type="ARBA" id="ARBA00022698"/>
    </source>
</evidence>
<evidence type="ECO:0000256" key="3">
    <source>
        <dbReference type="ARBA" id="ARBA00022670"/>
    </source>
</evidence>
<dbReference type="NCBIfam" id="TIGR03634">
    <property type="entry name" value="arc_protsome_B"/>
    <property type="match status" value="1"/>
</dbReference>
<evidence type="ECO:0000313" key="11">
    <source>
        <dbReference type="EMBL" id="WEU40788.1"/>
    </source>
</evidence>
<dbReference type="InterPro" id="IPR019983">
    <property type="entry name" value="Pept_T1A_Psome_bsu_arc"/>
</dbReference>
<evidence type="ECO:0000256" key="5">
    <source>
        <dbReference type="ARBA" id="ARBA00022801"/>
    </source>
</evidence>
<comment type="catalytic activity">
    <reaction evidence="1 9">
        <text>Cleavage of peptide bonds with very broad specificity.</text>
        <dbReference type="EC" id="3.4.25.1"/>
    </reaction>
</comment>
<comment type="subcellular location">
    <subcellularLocation>
        <location evidence="9">Cytoplasm</location>
    </subcellularLocation>
</comment>
<comment type="similarity">
    <text evidence="9">Belongs to the peptidase T1B family.</text>
</comment>
<comment type="subunit">
    <text evidence="9">The 20S proteasome core is composed of 14 alpha and 14 beta subunits that assemble into four stacked heptameric rings, resulting in a barrel-shaped structure. The two inner rings, each composed of seven catalytic beta subunits, are sandwiched by two outer rings, each composed of seven alpha subunits. The catalytic chamber with the active sites is on the inside of the barrel. Has a gated structure, the ends of the cylinder being occluded by the N-termini of the alpha-subunits. Is capped at one or both ends by the proteasome regulatory ATPase, PAN.</text>
</comment>
<feature type="active site" description="Nucleophile" evidence="9 10">
    <location>
        <position position="17"/>
    </location>
</feature>
<dbReference type="Proteomes" id="UP000186851">
    <property type="component" value="Chromosome"/>
</dbReference>
<dbReference type="HAMAP" id="MF_02113_A">
    <property type="entry name" value="Proteasome_B_A"/>
    <property type="match status" value="1"/>
</dbReference>
<keyword evidence="2 9" id="KW-0963">Cytoplasm</keyword>
<dbReference type="InterPro" id="IPR000243">
    <property type="entry name" value="Pept_T1A_subB"/>
</dbReference>
<comment type="function">
    <text evidence="9">Component of the proteasome core, a large protease complex with broad specificity involved in protein degradation.</text>
</comment>
<dbReference type="SUPFAM" id="SSF56235">
    <property type="entry name" value="N-terminal nucleophile aminohydrolases (Ntn hydrolases)"/>
    <property type="match status" value="1"/>
</dbReference>
<dbReference type="InterPro" id="IPR001353">
    <property type="entry name" value="Proteasome_sua/b"/>
</dbReference>
<dbReference type="GO" id="GO:0004298">
    <property type="term" value="F:threonine-type endopeptidase activity"/>
    <property type="evidence" value="ECO:0007669"/>
    <property type="project" value="UniProtKB-UniRule"/>
</dbReference>
<dbReference type="InterPro" id="IPR016050">
    <property type="entry name" value="Proteasome_bsu_CS"/>
</dbReference>
<evidence type="ECO:0000256" key="7">
    <source>
        <dbReference type="ARBA" id="ARBA00022942"/>
    </source>
</evidence>
<dbReference type="Pfam" id="PF00227">
    <property type="entry name" value="Proteasome"/>
    <property type="match status" value="1"/>
</dbReference>
<dbReference type="GO" id="GO:0019774">
    <property type="term" value="C:proteasome core complex, beta-subunit complex"/>
    <property type="evidence" value="ECO:0007669"/>
    <property type="project" value="UniProtKB-UniRule"/>
</dbReference>
<dbReference type="PANTHER" id="PTHR32194:SF0">
    <property type="entry name" value="ATP-DEPENDENT PROTEASE SUBUNIT HSLV"/>
    <property type="match status" value="1"/>
</dbReference>
<dbReference type="PROSITE" id="PS51476">
    <property type="entry name" value="PROTEASOME_BETA_2"/>
    <property type="match status" value="1"/>
</dbReference>
<keyword evidence="6 9" id="KW-0068">Autocatalytic cleavage</keyword>